<dbReference type="PROSITE" id="PS00039">
    <property type="entry name" value="DEAD_ATP_HELICASE"/>
    <property type="match status" value="1"/>
</dbReference>
<dbReference type="SUPFAM" id="SSF52540">
    <property type="entry name" value="P-loop containing nucleoside triphosphate hydrolases"/>
    <property type="match status" value="1"/>
</dbReference>
<dbReference type="PROSITE" id="PS51194">
    <property type="entry name" value="HELICASE_CTER"/>
    <property type="match status" value="1"/>
</dbReference>
<feature type="compositionally biased region" description="Pro residues" evidence="17">
    <location>
        <begin position="841"/>
        <end position="851"/>
    </location>
</feature>
<dbReference type="InterPro" id="IPR014014">
    <property type="entry name" value="RNA_helicase_DEAD_Q_motif"/>
</dbReference>
<evidence type="ECO:0000256" key="17">
    <source>
        <dbReference type="SAM" id="MobiDB-lite"/>
    </source>
</evidence>
<evidence type="ECO:0000313" key="22">
    <source>
        <dbReference type="EMBL" id="KAF9882004.1"/>
    </source>
</evidence>
<feature type="compositionally biased region" description="Polar residues" evidence="17">
    <location>
        <begin position="1216"/>
        <end position="1233"/>
    </location>
</feature>
<feature type="compositionally biased region" description="Polar residues" evidence="17">
    <location>
        <begin position="1337"/>
        <end position="1348"/>
    </location>
</feature>
<evidence type="ECO:0000256" key="9">
    <source>
        <dbReference type="ARBA" id="ARBA00022884"/>
    </source>
</evidence>
<dbReference type="SMART" id="SM00490">
    <property type="entry name" value="HELICc"/>
    <property type="match status" value="1"/>
</dbReference>
<feature type="short sequence motif" description="Q motif" evidence="16">
    <location>
        <begin position="209"/>
        <end position="237"/>
    </location>
</feature>
<dbReference type="RefSeq" id="XP_038751465.1">
    <property type="nucleotide sequence ID" value="XM_038882760.1"/>
</dbReference>
<keyword evidence="5" id="KW-0378">Hydrolase</keyword>
<dbReference type="GeneID" id="62155834"/>
<dbReference type="InterPro" id="IPR001650">
    <property type="entry name" value="Helicase_C-like"/>
</dbReference>
<dbReference type="GO" id="GO:0016787">
    <property type="term" value="F:hydrolase activity"/>
    <property type="evidence" value="ECO:0007669"/>
    <property type="project" value="UniProtKB-KW"/>
</dbReference>
<feature type="region of interest" description="Disordered" evidence="17">
    <location>
        <begin position="1216"/>
        <end position="1607"/>
    </location>
</feature>
<keyword evidence="6" id="KW-0347">Helicase</keyword>
<keyword evidence="8" id="KW-0067">ATP-binding</keyword>
<accession>A0A9P6IFQ2</accession>
<keyword evidence="10" id="KW-0811">Translocation</keyword>
<proteinExistence type="inferred from homology"/>
<evidence type="ECO:0000256" key="8">
    <source>
        <dbReference type="ARBA" id="ARBA00022840"/>
    </source>
</evidence>
<reference evidence="22" key="2">
    <citation type="submission" date="2020-11" db="EMBL/GenBank/DDBJ databases">
        <title>Whole genome sequencing of Colletotrichum sp.</title>
        <authorList>
            <person name="Li H."/>
        </authorList>
    </citation>
    <scope>NUCLEOTIDE SEQUENCE</scope>
    <source>
        <strain evidence="22">CkLH20</strain>
    </source>
</reference>
<evidence type="ECO:0000256" key="10">
    <source>
        <dbReference type="ARBA" id="ARBA00023010"/>
    </source>
</evidence>
<dbReference type="EC" id="3.6.4.13" evidence="3"/>
<evidence type="ECO:0000256" key="16">
    <source>
        <dbReference type="PROSITE-ProRule" id="PRU00552"/>
    </source>
</evidence>
<comment type="caution">
    <text evidence="22">The sequence shown here is derived from an EMBL/GenBank/DDBJ whole genome shotgun (WGS) entry which is preliminary data.</text>
</comment>
<dbReference type="InterPro" id="IPR014001">
    <property type="entry name" value="Helicase_ATP-bd"/>
</dbReference>
<dbReference type="Pfam" id="PF00270">
    <property type="entry name" value="DEAD"/>
    <property type="match status" value="1"/>
</dbReference>
<feature type="compositionally biased region" description="Pro residues" evidence="17">
    <location>
        <begin position="1512"/>
        <end position="1524"/>
    </location>
</feature>
<feature type="region of interest" description="Disordered" evidence="17">
    <location>
        <begin position="1028"/>
        <end position="1048"/>
    </location>
</feature>
<feature type="region of interest" description="Disordered" evidence="17">
    <location>
        <begin position="1076"/>
        <end position="1112"/>
    </location>
</feature>
<evidence type="ECO:0000256" key="7">
    <source>
        <dbReference type="ARBA" id="ARBA00022816"/>
    </source>
</evidence>
<dbReference type="SMART" id="SM00487">
    <property type="entry name" value="DEXDc"/>
    <property type="match status" value="1"/>
</dbReference>
<dbReference type="InterPro" id="IPR027417">
    <property type="entry name" value="P-loop_NTPase"/>
</dbReference>
<dbReference type="OrthoDB" id="10265785at2759"/>
<dbReference type="CDD" id="cd18787">
    <property type="entry name" value="SF2_C_DEAD"/>
    <property type="match status" value="1"/>
</dbReference>
<protein>
    <recommendedName>
        <fullName evidence="3">RNA helicase</fullName>
        <ecNumber evidence="3">3.6.4.13</ecNumber>
    </recommendedName>
</protein>
<dbReference type="GO" id="GO:0005643">
    <property type="term" value="C:nuclear pore"/>
    <property type="evidence" value="ECO:0007669"/>
    <property type="project" value="UniProtKB-SubCell"/>
</dbReference>
<feature type="domain" description="DEAD-box RNA helicase Q" evidence="21">
    <location>
        <begin position="209"/>
        <end position="237"/>
    </location>
</feature>
<comment type="function">
    <text evidence="12">ATP-dependent RNA helicase associated with the nuclear pore complex and essential for mRNA export from the nucleus. May participate in a terminal step of mRNA export through the removal of proteins that accompany mRNA through the nucleopore complex. May also be involved in early transcription.</text>
</comment>
<evidence type="ECO:0000256" key="18">
    <source>
        <dbReference type="SAM" id="Phobius"/>
    </source>
</evidence>
<feature type="compositionally biased region" description="Low complexity" evidence="17">
    <location>
        <begin position="989"/>
        <end position="999"/>
    </location>
</feature>
<sequence length="1700" mass="182799">MNASTRRRTPEGYVQQIMEWKVVKAVIMVQQQRAQQVLELELRYLNGQEQVQKNIGLDWPGVGTWGIDIGREDVVSSLLGKDWNLPLLHCRCKRATPPTRPTSSSAHNSITMSDLASRITKPPADAPADAPAAAAAPADAPADAPAAAPADGAADATTAAPAEGKVAEAQLDGTVEPLGGSGLVENTYDVDVKLGDLQSDQNSTLYSAQTFADMKLHDSILRGLLSLNYQKPSKIQEKALPLMLSNPPRNMIAQSQSGTGKTAAFVVTTLSRVDYTQPEQPQALILAPSRELARQIEGVVGSIGQFCEGLKIAAALPGALERNAAVRANVIVGTPGTVMDIIRRRQLDVSHLKLLVIDEADNMLDQQGLGEQCLRVKNMLPRDIQILLFSATFPDKVMGFAEKFAPKADQIRLKHTELTVKGISQMYIDCPTEQDKYEVLVKLYGLMTIGSSVIFVRTRESADEIKRRMEADGHRVSALHGAKDGPERDRLLEEFRSGQSKVLLTTNVLARGIDVSSVSMVINYDIPMKGRGDSEPDPETYLHRIGRTGRFGRIGVSISFVYDKKSFYALKHIADLYEIDLVQLDANDWDQTEEEVQRVIKSNRAKAAFAPSATDAKKYLLSLDRMKDGTFTEMSFRIMAFKPLLFWTLLFTLLCVVTAETSFNLSSEITRFVPSCARQCFRSHLSANYALTTCGSAPTLQCLCANAGLSGLTIGEGAVQCLIAEKTIGSCRESDVPQTVIDAAYLMCSNQPEAVVPTHTAIIATLILPSSGAGIIIVPPPTTSPVVYPTSTRRHLTTTRSTPTTLITATETTPSPSFSTLTRSNTTSISTSSSTSTRTTSPPPPPPPPPATTTTQSASATAAPGAEEANSGSSERFGTAQVAGLAVGLAAALGIAILAICLARRRRRRNYPDEKTGFFPVREKDSWEFHPQEGPANIFHISPPMHHAESPPPPAQPAPVARNRNSARTSWWPGAIGLAISRPQSMGTPKQPYQPQQQQNRPISRLLPAKPSMSSPKPVLSIKIPKIDLYSSSPPQPKEQSNTQQTNSQILNERTAKLTAPPRTHYNLPRESTMTEFEEDGALTSAAASSARSQRSNNIWRPPSAATGKTPQSATTYYVADKNGNWVLGDPKSATHMAQLAELDASGASSGGGAQAKPSYAESAMLAATATKAGIGHGAGSPRAPTAPRMPMPPAPVLLPPAEIVPANLSAPYQSRSSSVYSQNTTRPNTAYQSGVPLPNSAAHPVPSMSFSHPEPPRRRSNSIGRRSSSKSKQPPAVPAPTTSTGPPPVKAPERSDSHDSHVSQASVTTIASSVATDPEPILEQSNLSPVVESPASKLSNASPTGRSPVSYPVIPGRTSSKPSNNLRLLAPPTRQFAALPPGQPSPTLGMMQQQQQQQQQQPRGPYMASYDVPRKPIARPRPTDPNRIATGSPSLRLVTPSPPSDAEREQSATRPPQMKPLYPPPLQPQRPRLERGDAHPQAQTAHVQHMPPNVEPQSASVHKALWGDAPRPLPVPSQPQPPPRNERRRSQQQQQQQQRQSINQRQSLQRQQLPQQSPPPKQPLPSRPPSASPSPHHIATQTQPQPQTLAAPPLRPASEAASVSTTSSLLSKRLGSERAAALAPLNGGVRHSPNWRPYRPGAGGEVLFSPDEFFPAPPVPGGGGGSGWDRGGGGLPATPTWQPKLTPTRRGDDLFLNVQ</sequence>
<evidence type="ECO:0000256" key="11">
    <source>
        <dbReference type="ARBA" id="ARBA00023132"/>
    </source>
</evidence>
<keyword evidence="18" id="KW-0812">Transmembrane</keyword>
<evidence type="ECO:0000256" key="2">
    <source>
        <dbReference type="ARBA" id="ARBA00004567"/>
    </source>
</evidence>
<keyword evidence="18" id="KW-0472">Membrane</keyword>
<reference evidence="22" key="1">
    <citation type="submission" date="2020-03" db="EMBL/GenBank/DDBJ databases">
        <authorList>
            <person name="He L."/>
        </authorList>
    </citation>
    <scope>NUCLEOTIDE SEQUENCE</scope>
    <source>
        <strain evidence="22">CkLH20</strain>
    </source>
</reference>
<feature type="compositionally biased region" description="Pro residues" evidence="17">
    <location>
        <begin position="1557"/>
        <end position="1573"/>
    </location>
</feature>
<dbReference type="PROSITE" id="PS51195">
    <property type="entry name" value="Q_MOTIF"/>
    <property type="match status" value="1"/>
</dbReference>
<evidence type="ECO:0000256" key="12">
    <source>
        <dbReference type="ARBA" id="ARBA00037213"/>
    </source>
</evidence>
<dbReference type="GO" id="GO:0005524">
    <property type="term" value="F:ATP binding"/>
    <property type="evidence" value="ECO:0007669"/>
    <property type="project" value="UniProtKB-KW"/>
</dbReference>
<feature type="region of interest" description="Disordered" evidence="17">
    <location>
        <begin position="1175"/>
        <end position="1195"/>
    </location>
</feature>
<feature type="domain" description="Helicase ATP-binding" evidence="19">
    <location>
        <begin position="242"/>
        <end position="411"/>
    </location>
</feature>
<evidence type="ECO:0000256" key="15">
    <source>
        <dbReference type="ARBA" id="ARBA00047984"/>
    </source>
</evidence>
<dbReference type="GO" id="GO:0031965">
    <property type="term" value="C:nuclear membrane"/>
    <property type="evidence" value="ECO:0007669"/>
    <property type="project" value="UniProtKB-SubCell"/>
</dbReference>
<feature type="compositionally biased region" description="Low complexity" evidence="17">
    <location>
        <begin position="1574"/>
        <end position="1607"/>
    </location>
</feature>
<feature type="compositionally biased region" description="Low complexity" evidence="17">
    <location>
        <begin position="798"/>
        <end position="840"/>
    </location>
</feature>
<evidence type="ECO:0000256" key="3">
    <source>
        <dbReference type="ARBA" id="ARBA00012552"/>
    </source>
</evidence>
<dbReference type="CDD" id="cd17963">
    <property type="entry name" value="DEADc_DDX19_DDX25"/>
    <property type="match status" value="1"/>
</dbReference>
<feature type="region of interest" description="Disordered" evidence="17">
    <location>
        <begin position="1650"/>
        <end position="1700"/>
    </location>
</feature>
<keyword evidence="9" id="KW-0694">RNA-binding</keyword>
<feature type="compositionally biased region" description="Low complexity" evidence="17">
    <location>
        <begin position="1393"/>
        <end position="1402"/>
    </location>
</feature>
<keyword evidence="7" id="KW-0509">mRNA transport</keyword>
<feature type="region of interest" description="Disordered" evidence="17">
    <location>
        <begin position="788"/>
        <end position="875"/>
    </location>
</feature>
<feature type="transmembrane region" description="Helical" evidence="18">
    <location>
        <begin position="644"/>
        <end position="665"/>
    </location>
</feature>
<dbReference type="GO" id="GO:0003723">
    <property type="term" value="F:RNA binding"/>
    <property type="evidence" value="ECO:0007669"/>
    <property type="project" value="UniProtKB-KW"/>
</dbReference>
<organism evidence="22 23">
    <name type="scientific">Colletotrichum karsti</name>
    <dbReference type="NCBI Taxonomy" id="1095194"/>
    <lineage>
        <taxon>Eukaryota</taxon>
        <taxon>Fungi</taxon>
        <taxon>Dikarya</taxon>
        <taxon>Ascomycota</taxon>
        <taxon>Pezizomycotina</taxon>
        <taxon>Sordariomycetes</taxon>
        <taxon>Hypocreomycetidae</taxon>
        <taxon>Glomerellales</taxon>
        <taxon>Glomerellaceae</taxon>
        <taxon>Colletotrichum</taxon>
        <taxon>Colletotrichum boninense species complex</taxon>
    </lineage>
</organism>
<feature type="compositionally biased region" description="Low complexity" evidence="17">
    <location>
        <begin position="1085"/>
        <end position="1096"/>
    </location>
</feature>
<evidence type="ECO:0000256" key="1">
    <source>
        <dbReference type="ARBA" id="ARBA00004335"/>
    </source>
</evidence>
<comment type="subcellular location">
    <subcellularLocation>
        <location evidence="1">Nucleus membrane</location>
        <topology evidence="1">Peripheral membrane protein</topology>
        <orientation evidence="1">Cytoplasmic side</orientation>
    </subcellularLocation>
    <subcellularLocation>
        <location evidence="2">Nucleus</location>
        <location evidence="2">Nuclear pore complex</location>
    </subcellularLocation>
</comment>
<comment type="similarity">
    <text evidence="13">Belongs to the DEAD box helicase family. DDX19/DBP5 subfamily.</text>
</comment>
<keyword evidence="11" id="KW-0539">Nucleus</keyword>
<feature type="domain" description="Helicase C-terminal" evidence="20">
    <location>
        <begin position="439"/>
        <end position="600"/>
    </location>
</feature>
<evidence type="ECO:0000259" key="19">
    <source>
        <dbReference type="PROSITE" id="PS51192"/>
    </source>
</evidence>
<feature type="compositionally biased region" description="Polar residues" evidence="17">
    <location>
        <begin position="1358"/>
        <end position="1367"/>
    </location>
</feature>
<dbReference type="Gene3D" id="3.40.50.300">
    <property type="entry name" value="P-loop containing nucleotide triphosphate hydrolases"/>
    <property type="match status" value="2"/>
</dbReference>
<feature type="compositionally biased region" description="Pro residues" evidence="17">
    <location>
        <begin position="1458"/>
        <end position="1469"/>
    </location>
</feature>
<gene>
    <name evidence="22" type="ORF">CkaCkLH20_00040</name>
</gene>
<keyword evidence="7" id="KW-0813">Transport</keyword>
<dbReference type="Proteomes" id="UP000781932">
    <property type="component" value="Unassembled WGS sequence"/>
</dbReference>
<feature type="compositionally biased region" description="Low complexity" evidence="17">
    <location>
        <begin position="852"/>
        <end position="864"/>
    </location>
</feature>
<feature type="region of interest" description="Disordered" evidence="17">
    <location>
        <begin position="119"/>
        <end position="161"/>
    </location>
</feature>
<keyword evidence="23" id="KW-1185">Reference proteome</keyword>
<dbReference type="EMBL" id="JAATWM020000001">
    <property type="protein sequence ID" value="KAF9882004.1"/>
    <property type="molecule type" value="Genomic_DNA"/>
</dbReference>
<dbReference type="PROSITE" id="PS51192">
    <property type="entry name" value="HELICASE_ATP_BIND_1"/>
    <property type="match status" value="1"/>
</dbReference>
<name>A0A9P6IFQ2_9PEZI</name>
<keyword evidence="18" id="KW-1133">Transmembrane helix</keyword>
<dbReference type="PANTHER" id="PTHR47958">
    <property type="entry name" value="ATP-DEPENDENT RNA HELICASE DBP3"/>
    <property type="match status" value="1"/>
</dbReference>
<feature type="region of interest" description="Disordered" evidence="17">
    <location>
        <begin position="981"/>
        <end position="1001"/>
    </location>
</feature>
<feature type="region of interest" description="Disordered" evidence="17">
    <location>
        <begin position="944"/>
        <end position="967"/>
    </location>
</feature>
<evidence type="ECO:0000256" key="4">
    <source>
        <dbReference type="ARBA" id="ARBA00022741"/>
    </source>
</evidence>
<feature type="compositionally biased region" description="Polar residues" evidence="17">
    <location>
        <begin position="1303"/>
        <end position="1316"/>
    </location>
</feature>
<dbReference type="GO" id="GO:0003724">
    <property type="term" value="F:RNA helicase activity"/>
    <property type="evidence" value="ECO:0007669"/>
    <property type="project" value="UniProtKB-EC"/>
</dbReference>
<comment type="subunit">
    <text evidence="14">Associates with the nuclear pore complex.</text>
</comment>
<evidence type="ECO:0000259" key="21">
    <source>
        <dbReference type="PROSITE" id="PS51195"/>
    </source>
</evidence>
<feature type="compositionally biased region" description="Polar residues" evidence="17">
    <location>
        <begin position="1030"/>
        <end position="1048"/>
    </location>
</feature>
<dbReference type="Pfam" id="PF00271">
    <property type="entry name" value="Helicase_C"/>
    <property type="match status" value="1"/>
</dbReference>
<feature type="transmembrane region" description="Helical" evidence="18">
    <location>
        <begin position="882"/>
        <end position="903"/>
    </location>
</feature>
<evidence type="ECO:0000256" key="6">
    <source>
        <dbReference type="ARBA" id="ARBA00022806"/>
    </source>
</evidence>
<evidence type="ECO:0000256" key="5">
    <source>
        <dbReference type="ARBA" id="ARBA00022801"/>
    </source>
</evidence>
<feature type="compositionally biased region" description="Low complexity" evidence="17">
    <location>
        <begin position="1532"/>
        <end position="1556"/>
    </location>
</feature>
<keyword evidence="11" id="KW-0906">Nuclear pore complex</keyword>
<evidence type="ECO:0000313" key="23">
    <source>
        <dbReference type="Proteomes" id="UP000781932"/>
    </source>
</evidence>
<feature type="compositionally biased region" description="Low complexity" evidence="17">
    <location>
        <begin position="122"/>
        <end position="161"/>
    </location>
</feature>
<keyword evidence="11" id="KW-0653">Protein transport</keyword>
<comment type="catalytic activity">
    <reaction evidence="15">
        <text>ATP + H2O = ADP + phosphate + H(+)</text>
        <dbReference type="Rhea" id="RHEA:13065"/>
        <dbReference type="ChEBI" id="CHEBI:15377"/>
        <dbReference type="ChEBI" id="CHEBI:15378"/>
        <dbReference type="ChEBI" id="CHEBI:30616"/>
        <dbReference type="ChEBI" id="CHEBI:43474"/>
        <dbReference type="ChEBI" id="CHEBI:456216"/>
        <dbReference type="EC" id="3.6.4.13"/>
    </reaction>
</comment>
<evidence type="ECO:0000259" key="20">
    <source>
        <dbReference type="PROSITE" id="PS51194"/>
    </source>
</evidence>
<dbReference type="FunFam" id="3.40.50.300:FF:000849">
    <property type="entry name" value="ATP-dependent RNA helicase DBP5"/>
    <property type="match status" value="1"/>
</dbReference>
<evidence type="ECO:0000256" key="13">
    <source>
        <dbReference type="ARBA" id="ARBA00038143"/>
    </source>
</evidence>
<dbReference type="GO" id="GO:0015031">
    <property type="term" value="P:protein transport"/>
    <property type="evidence" value="ECO:0007669"/>
    <property type="project" value="UniProtKB-KW"/>
</dbReference>
<keyword evidence="4" id="KW-0547">Nucleotide-binding</keyword>
<dbReference type="GO" id="GO:0051028">
    <property type="term" value="P:mRNA transport"/>
    <property type="evidence" value="ECO:0007669"/>
    <property type="project" value="UniProtKB-KW"/>
</dbReference>
<feature type="compositionally biased region" description="Basic and acidic residues" evidence="17">
    <location>
        <begin position="1292"/>
        <end position="1302"/>
    </location>
</feature>
<evidence type="ECO:0000256" key="14">
    <source>
        <dbReference type="ARBA" id="ARBA00038750"/>
    </source>
</evidence>
<dbReference type="InterPro" id="IPR011545">
    <property type="entry name" value="DEAD/DEAH_box_helicase_dom"/>
</dbReference>
<feature type="compositionally biased region" description="Gly residues" evidence="17">
    <location>
        <begin position="1662"/>
        <end position="1676"/>
    </location>
</feature>
<dbReference type="InterPro" id="IPR000629">
    <property type="entry name" value="RNA-helicase_DEAD-box_CS"/>
</dbReference>